<protein>
    <recommendedName>
        <fullName evidence="6">Prepilin-type N-terminal cleavage/methylation domain-containing protein</fullName>
    </recommendedName>
</protein>
<keyword evidence="3" id="KW-0812">Transmembrane</keyword>
<feature type="transmembrane region" description="Helical" evidence="3">
    <location>
        <begin position="12"/>
        <end position="34"/>
    </location>
</feature>
<evidence type="ECO:0000256" key="2">
    <source>
        <dbReference type="ARBA" id="ARBA00023287"/>
    </source>
</evidence>
<name>A0ABN5LBY0_9LACO</name>
<dbReference type="Proteomes" id="UP000246036">
    <property type="component" value="Chromosome"/>
</dbReference>
<evidence type="ECO:0000256" key="3">
    <source>
        <dbReference type="SAM" id="Phobius"/>
    </source>
</evidence>
<dbReference type="InterPro" id="IPR045584">
    <property type="entry name" value="Pilin-like"/>
</dbReference>
<dbReference type="NCBIfam" id="TIGR02532">
    <property type="entry name" value="IV_pilin_GFxxxE"/>
    <property type="match status" value="1"/>
</dbReference>
<evidence type="ECO:0008006" key="6">
    <source>
        <dbReference type="Google" id="ProtNLM"/>
    </source>
</evidence>
<reference evidence="4 5" key="1">
    <citation type="submission" date="2018-05" db="EMBL/GenBank/DDBJ databases">
        <title>Reference genomes for bee gut microbiota database.</title>
        <authorList>
            <person name="Ellegaard K.M."/>
        </authorList>
    </citation>
    <scope>NUCLEOTIDE SEQUENCE [LARGE SCALE GENOMIC DNA]</scope>
    <source>
        <strain evidence="4 5">ESL0186</strain>
    </source>
</reference>
<organism evidence="4 5">
    <name type="scientific">Lactobacillus kullabergensis</name>
    <dbReference type="NCBI Taxonomy" id="1218493"/>
    <lineage>
        <taxon>Bacteria</taxon>
        <taxon>Bacillati</taxon>
        <taxon>Bacillota</taxon>
        <taxon>Bacilli</taxon>
        <taxon>Lactobacillales</taxon>
        <taxon>Lactobacillaceae</taxon>
        <taxon>Lactobacillus</taxon>
    </lineage>
</organism>
<comment type="subcellular location">
    <subcellularLocation>
        <location evidence="1">Cell surface</location>
    </subcellularLocation>
</comment>
<evidence type="ECO:0000313" key="4">
    <source>
        <dbReference type="EMBL" id="AWM75118.1"/>
    </source>
</evidence>
<evidence type="ECO:0000313" key="5">
    <source>
        <dbReference type="Proteomes" id="UP000246036"/>
    </source>
</evidence>
<accession>A0ABN5LBY0</accession>
<keyword evidence="3" id="KW-1133">Transmembrane helix</keyword>
<keyword evidence="2" id="KW-0178">Competence</keyword>
<dbReference type="EMBL" id="CP029477">
    <property type="protein sequence ID" value="AWM75118.1"/>
    <property type="molecule type" value="Genomic_DNA"/>
</dbReference>
<keyword evidence="5" id="KW-1185">Reference proteome</keyword>
<gene>
    <name evidence="4" type="ORF">DKL58_03665</name>
</gene>
<sequence length="143" mass="16331">MKKMLNKFKLQGFTLVEMVVTLTIMLGLVGLGTIKINEYREKLILENTVKEIKSSIEHAARRSAIQNRTSIVRYYPPSKKLIIIGGKKPQIIKIKPQISISNLRLLKISISGSLPPHTITVTNHHYTRRVKLQMTWGRAIDDK</sequence>
<dbReference type="InterPro" id="IPR012902">
    <property type="entry name" value="N_methyl_site"/>
</dbReference>
<evidence type="ECO:0000256" key="1">
    <source>
        <dbReference type="ARBA" id="ARBA00004241"/>
    </source>
</evidence>
<proteinExistence type="predicted"/>
<dbReference type="SUPFAM" id="SSF54523">
    <property type="entry name" value="Pili subunits"/>
    <property type="match status" value="1"/>
</dbReference>
<keyword evidence="3" id="KW-0472">Membrane</keyword>